<evidence type="ECO:0000256" key="1">
    <source>
        <dbReference type="ARBA" id="ARBA00022679"/>
    </source>
</evidence>
<dbReference type="InterPro" id="IPR016181">
    <property type="entry name" value="Acyl_CoA_acyltransferase"/>
</dbReference>
<keyword evidence="1 4" id="KW-0808">Transferase</keyword>
<dbReference type="PANTHER" id="PTHR43626">
    <property type="entry name" value="ACYL-COA N-ACYLTRANSFERASE"/>
    <property type="match status" value="1"/>
</dbReference>
<dbReference type="InterPro" id="IPR000182">
    <property type="entry name" value="GNAT_dom"/>
</dbReference>
<feature type="domain" description="N-acetyltransferase" evidence="3">
    <location>
        <begin position="1"/>
        <end position="131"/>
    </location>
</feature>
<gene>
    <name evidence="4" type="ORF">C1O66_02065</name>
</gene>
<accession>A0A2N8L442</accession>
<protein>
    <submittedName>
        <fullName evidence="4">GNAT family N-acetyltransferase</fullName>
    </submittedName>
</protein>
<evidence type="ECO:0000313" key="5">
    <source>
        <dbReference type="Proteomes" id="UP000235916"/>
    </source>
</evidence>
<evidence type="ECO:0000259" key="3">
    <source>
        <dbReference type="PROSITE" id="PS51186"/>
    </source>
</evidence>
<dbReference type="OrthoDB" id="9775804at2"/>
<dbReference type="Gene3D" id="3.40.630.30">
    <property type="match status" value="1"/>
</dbReference>
<dbReference type="SUPFAM" id="SSF55729">
    <property type="entry name" value="Acyl-CoA N-acyltransferases (Nat)"/>
    <property type="match status" value="1"/>
</dbReference>
<dbReference type="GO" id="GO:0005737">
    <property type="term" value="C:cytoplasm"/>
    <property type="evidence" value="ECO:0007669"/>
    <property type="project" value="TreeGrafter"/>
</dbReference>
<dbReference type="InterPro" id="IPR045039">
    <property type="entry name" value="NSI-like"/>
</dbReference>
<dbReference type="RefSeq" id="WP_102766611.1">
    <property type="nucleotide sequence ID" value="NZ_POSP01000001.1"/>
</dbReference>
<dbReference type="Pfam" id="PF00583">
    <property type="entry name" value="Acetyltransf_1"/>
    <property type="match status" value="1"/>
</dbReference>
<proteinExistence type="predicted"/>
<dbReference type="AlphaFoldDB" id="A0A2N8L442"/>
<keyword evidence="5" id="KW-1185">Reference proteome</keyword>
<comment type="caution">
    <text evidence="4">The sequence shown here is derived from an EMBL/GenBank/DDBJ whole genome shotgun (WGS) entry which is preliminary data.</text>
</comment>
<evidence type="ECO:0000313" key="4">
    <source>
        <dbReference type="EMBL" id="PND40477.1"/>
    </source>
</evidence>
<sequence>MSGPPDAAAFQRLYDSTGWAGGVEREPLFYARALAGSWAQCAAYAGEELVGFGRVISDGVLHAFITEMIVLPPWQGQGLGAQLLDRLVQHCLQQGLRDIQLFCAEGKQAFYEKGGFTPRLPGRPGMQYTRCAEASESPVSPASPE</sequence>
<reference evidence="4 5" key="1">
    <citation type="submission" date="2018-01" db="EMBL/GenBank/DDBJ databases">
        <title>Draft genome sequence of Paucibacter aquatile CR182 isolated from freshwater of the Nakdong River.</title>
        <authorList>
            <person name="Choi A."/>
            <person name="Chung E.J."/>
        </authorList>
    </citation>
    <scope>NUCLEOTIDE SEQUENCE [LARGE SCALE GENOMIC DNA]</scope>
    <source>
        <strain evidence="4 5">CR182</strain>
    </source>
</reference>
<dbReference type="PROSITE" id="PS51186">
    <property type="entry name" value="GNAT"/>
    <property type="match status" value="1"/>
</dbReference>
<evidence type="ECO:0000256" key="2">
    <source>
        <dbReference type="ARBA" id="ARBA00023315"/>
    </source>
</evidence>
<dbReference type="Proteomes" id="UP000235916">
    <property type="component" value="Unassembled WGS sequence"/>
</dbReference>
<dbReference type="GO" id="GO:0008080">
    <property type="term" value="F:N-acetyltransferase activity"/>
    <property type="evidence" value="ECO:0007669"/>
    <property type="project" value="InterPro"/>
</dbReference>
<organism evidence="4 5">
    <name type="scientific">Kinneretia aquatilis</name>
    <dbReference type="NCBI Taxonomy" id="2070761"/>
    <lineage>
        <taxon>Bacteria</taxon>
        <taxon>Pseudomonadati</taxon>
        <taxon>Pseudomonadota</taxon>
        <taxon>Betaproteobacteria</taxon>
        <taxon>Burkholderiales</taxon>
        <taxon>Sphaerotilaceae</taxon>
        <taxon>Roseateles</taxon>
    </lineage>
</organism>
<dbReference type="EMBL" id="POSP01000001">
    <property type="protein sequence ID" value="PND40477.1"/>
    <property type="molecule type" value="Genomic_DNA"/>
</dbReference>
<dbReference type="CDD" id="cd04301">
    <property type="entry name" value="NAT_SF"/>
    <property type="match status" value="1"/>
</dbReference>
<dbReference type="PANTHER" id="PTHR43626:SF4">
    <property type="entry name" value="GCN5-RELATED N-ACETYLTRANSFERASE 2, CHLOROPLASTIC"/>
    <property type="match status" value="1"/>
</dbReference>
<name>A0A2N8L442_9BURK</name>
<keyword evidence="2" id="KW-0012">Acyltransferase</keyword>